<dbReference type="GeneID" id="120103908"/>
<evidence type="ECO:0000256" key="1">
    <source>
        <dbReference type="ARBA" id="ARBA00005842"/>
    </source>
</evidence>
<evidence type="ECO:0000256" key="10">
    <source>
        <dbReference type="ARBA" id="ARBA00066838"/>
    </source>
</evidence>
<dbReference type="GO" id="GO:0052381">
    <property type="term" value="F:tRNA dimethylallyltransferase activity"/>
    <property type="evidence" value="ECO:0007669"/>
    <property type="project" value="TreeGrafter"/>
</dbReference>
<dbReference type="GO" id="GO:0009824">
    <property type="term" value="F:AMP dimethylallyltransferase activity"/>
    <property type="evidence" value="ECO:0007669"/>
    <property type="project" value="UniProtKB-ARBA"/>
</dbReference>
<keyword evidence="11" id="KW-1185">Reference proteome</keyword>
<dbReference type="GO" id="GO:0005524">
    <property type="term" value="F:ATP binding"/>
    <property type="evidence" value="ECO:0007669"/>
    <property type="project" value="UniProtKB-KW"/>
</dbReference>
<evidence type="ECO:0000256" key="9">
    <source>
        <dbReference type="ARBA" id="ARBA00055191"/>
    </source>
</evidence>
<keyword evidence="6" id="KW-0809">Transit peptide</keyword>
<keyword evidence="4" id="KW-0547">Nucleotide-binding</keyword>
<comment type="function">
    <text evidence="9">Involved in cytokinin biosynthesis. Catalyzes the transfer of an isopentenyl group from dimethylallyl diphosphate (DMAPP) to ATP and ADP.</text>
</comment>
<evidence type="ECO:0000256" key="6">
    <source>
        <dbReference type="ARBA" id="ARBA00022946"/>
    </source>
</evidence>
<dbReference type="InterPro" id="IPR039657">
    <property type="entry name" value="Dimethylallyltransferase"/>
</dbReference>
<dbReference type="PANTHER" id="PTHR11088:SF74">
    <property type="entry name" value="ADENYLATE ISOPENTENYLTRANSFERASE 5, CHLOROPLASTIC"/>
    <property type="match status" value="1"/>
</dbReference>
<dbReference type="GO" id="GO:0006400">
    <property type="term" value="P:tRNA modification"/>
    <property type="evidence" value="ECO:0007669"/>
    <property type="project" value="TreeGrafter"/>
</dbReference>
<dbReference type="OrthoDB" id="775260at2759"/>
<comment type="catalytic activity">
    <reaction evidence="7">
        <text>dimethylallyl diphosphate + ATP = N(6)-(dimethylallyl)adenosine 5'-triphosphate + diphosphate</text>
        <dbReference type="Rhea" id="RHEA:36331"/>
        <dbReference type="ChEBI" id="CHEBI:30616"/>
        <dbReference type="ChEBI" id="CHEBI:33019"/>
        <dbReference type="ChEBI" id="CHEBI:57623"/>
        <dbReference type="ChEBI" id="CHEBI:73532"/>
        <dbReference type="EC" id="2.5.1.112"/>
    </reaction>
</comment>
<protein>
    <recommendedName>
        <fullName evidence="10">adenylate dimethylallyltransferase (ADP/ATP-dependent)</fullName>
        <ecNumber evidence="10">2.5.1.112</ecNumber>
    </recommendedName>
</protein>
<evidence type="ECO:0000256" key="4">
    <source>
        <dbReference type="ARBA" id="ARBA00022741"/>
    </source>
</evidence>
<dbReference type="EC" id="2.5.1.112" evidence="10"/>
<accession>A0A8B8ZK55</accession>
<evidence type="ECO:0000313" key="11">
    <source>
        <dbReference type="Proteomes" id="UP000228380"/>
    </source>
</evidence>
<comment type="similarity">
    <text evidence="1">Belongs to the IPP transferase family.</text>
</comment>
<evidence type="ECO:0000256" key="7">
    <source>
        <dbReference type="ARBA" id="ARBA00051744"/>
    </source>
</evidence>
<sequence>METASLPRRQGKVVFVLGPTGSGKSKLAITLATQFNGEVVNSDKMQVYDGLDVISNKVTEEESAGIPHHLIGGVHPDADFTASDFCRAAMHAIDSILRRGRVPIVAGGSNSYIEALVDGEGSEFRSRYESCFVWIDVDLPLLHFFVSIRVDKMVEQGLVEEARSAFRQDGDYSKGIRRSIGVPEMDSYFRMEASIGEATRARMLEAAVTEIKFNTCTLTCNQLKKIHRFCTLPGWDVHRIDATEFFLKRGQEGEAEAWEKVVEGPSKEIVQRFLSGAIEVKDGVKQSNGASGAVPRNQAKYVKGESKAVANGIKTNGVV</sequence>
<dbReference type="PANTHER" id="PTHR11088">
    <property type="entry name" value="TRNA DIMETHYLALLYLTRANSFERASE"/>
    <property type="match status" value="1"/>
</dbReference>
<name>A0A8B8ZK55_PHODC</name>
<gene>
    <name evidence="13" type="primary">LOC120103908</name>
    <name evidence="12" type="synonym">LOC120104574</name>
</gene>
<dbReference type="Gene3D" id="3.40.50.300">
    <property type="entry name" value="P-loop containing nucleotide triphosphate hydrolases"/>
    <property type="match status" value="1"/>
</dbReference>
<dbReference type="GO" id="GO:0005739">
    <property type="term" value="C:mitochondrion"/>
    <property type="evidence" value="ECO:0007669"/>
    <property type="project" value="TreeGrafter"/>
</dbReference>
<dbReference type="SUPFAM" id="SSF52540">
    <property type="entry name" value="P-loop containing nucleoside triphosphate hydrolases"/>
    <property type="match status" value="1"/>
</dbReference>
<organism evidence="11 13">
    <name type="scientific">Phoenix dactylifera</name>
    <name type="common">Date palm</name>
    <dbReference type="NCBI Taxonomy" id="42345"/>
    <lineage>
        <taxon>Eukaryota</taxon>
        <taxon>Viridiplantae</taxon>
        <taxon>Streptophyta</taxon>
        <taxon>Embryophyta</taxon>
        <taxon>Tracheophyta</taxon>
        <taxon>Spermatophyta</taxon>
        <taxon>Magnoliopsida</taxon>
        <taxon>Liliopsida</taxon>
        <taxon>Arecaceae</taxon>
        <taxon>Coryphoideae</taxon>
        <taxon>Phoeniceae</taxon>
        <taxon>Phoenix</taxon>
    </lineage>
</organism>
<dbReference type="RefSeq" id="XP_038971843.1">
    <property type="nucleotide sequence ID" value="XM_039115915.1"/>
</dbReference>
<evidence type="ECO:0000313" key="12">
    <source>
        <dbReference type="RefSeq" id="XP_038971841.1"/>
    </source>
</evidence>
<dbReference type="GO" id="GO:0009691">
    <property type="term" value="P:cytokinin biosynthetic process"/>
    <property type="evidence" value="ECO:0007669"/>
    <property type="project" value="UniProtKB-KW"/>
</dbReference>
<dbReference type="KEGG" id="pda:120104574"/>
<proteinExistence type="inferred from homology"/>
<keyword evidence="2" id="KW-0808">Transferase</keyword>
<dbReference type="Pfam" id="PF01715">
    <property type="entry name" value="IPPT"/>
    <property type="match status" value="2"/>
</dbReference>
<dbReference type="GO" id="GO:0052622">
    <property type="term" value="F:ATP/ADP dimethylallyltransferase activity"/>
    <property type="evidence" value="ECO:0007669"/>
    <property type="project" value="UniProtKB-EC"/>
</dbReference>
<dbReference type="KEGG" id="pda:120103908"/>
<dbReference type="Gene3D" id="1.10.287.890">
    <property type="entry name" value="Crystal structure of tRNA isopentenylpyrophosphate transferase (bh2366) domain"/>
    <property type="match status" value="1"/>
</dbReference>
<evidence type="ECO:0000313" key="13">
    <source>
        <dbReference type="RefSeq" id="XP_038971843.1"/>
    </source>
</evidence>
<evidence type="ECO:0000256" key="5">
    <source>
        <dbReference type="ARBA" id="ARBA00022840"/>
    </source>
</evidence>
<keyword evidence="3" id="KW-0203">Cytokinin biosynthesis</keyword>
<evidence type="ECO:0000256" key="8">
    <source>
        <dbReference type="ARBA" id="ARBA00052386"/>
    </source>
</evidence>
<comment type="catalytic activity">
    <reaction evidence="8">
        <text>dimethylallyl diphosphate + ADP = N(6)-(dimethylallyl)adenosine 5'-diphosphate + diphosphate</text>
        <dbReference type="Rhea" id="RHEA:36327"/>
        <dbReference type="ChEBI" id="CHEBI:33019"/>
        <dbReference type="ChEBI" id="CHEBI:57623"/>
        <dbReference type="ChEBI" id="CHEBI:73533"/>
        <dbReference type="ChEBI" id="CHEBI:456216"/>
        <dbReference type="EC" id="2.5.1.112"/>
    </reaction>
</comment>
<reference evidence="12 13" key="1">
    <citation type="submission" date="2025-04" db="UniProtKB">
        <authorList>
            <consortium name="RefSeq"/>
        </authorList>
    </citation>
    <scope>IDENTIFICATION</scope>
    <source>
        <tissue evidence="12 13">Young leaves</tissue>
    </source>
</reference>
<keyword evidence="5" id="KW-0067">ATP-binding</keyword>
<dbReference type="FunFam" id="1.10.287.890:FF:000002">
    <property type="entry name" value="Adenylate isopentenyltransferase 5, chloroplastic"/>
    <property type="match status" value="1"/>
</dbReference>
<dbReference type="AlphaFoldDB" id="A0A8B8ZK55"/>
<dbReference type="InterPro" id="IPR027417">
    <property type="entry name" value="P-loop_NTPase"/>
</dbReference>
<dbReference type="RefSeq" id="XP_038971841.1">
    <property type="nucleotide sequence ID" value="XM_039115913.1"/>
</dbReference>
<dbReference type="Proteomes" id="UP000228380">
    <property type="component" value="Unplaced"/>
</dbReference>
<evidence type="ECO:0000256" key="3">
    <source>
        <dbReference type="ARBA" id="ARBA00022712"/>
    </source>
</evidence>
<evidence type="ECO:0000256" key="2">
    <source>
        <dbReference type="ARBA" id="ARBA00022679"/>
    </source>
</evidence>